<evidence type="ECO:0000256" key="7">
    <source>
        <dbReference type="ARBA" id="ARBA00023242"/>
    </source>
</evidence>
<name>A0AAQ3RBE3_9PEZI</name>
<proteinExistence type="inferred from homology"/>
<dbReference type="GO" id="GO:0008180">
    <property type="term" value="C:COP9 signalosome"/>
    <property type="evidence" value="ECO:0007669"/>
    <property type="project" value="UniProtKB-KW"/>
</dbReference>
<comment type="subcellular location">
    <subcellularLocation>
        <location evidence="2">Cytoplasm</location>
    </subcellularLocation>
    <subcellularLocation>
        <location evidence="1">Nucleus</location>
    </subcellularLocation>
</comment>
<dbReference type="InterPro" id="IPR040134">
    <property type="entry name" value="PSMD12/CSN4"/>
</dbReference>
<reference evidence="9 10" key="1">
    <citation type="submission" date="2023-11" db="EMBL/GenBank/DDBJ databases">
        <title>An acidophilic fungus is an integral part of prey digestion in a carnivorous sundew plant.</title>
        <authorList>
            <person name="Tsai I.J."/>
        </authorList>
    </citation>
    <scope>NUCLEOTIDE SEQUENCE [LARGE SCALE GENOMIC DNA]</scope>
    <source>
        <strain evidence="9">169a</strain>
    </source>
</reference>
<evidence type="ECO:0000256" key="6">
    <source>
        <dbReference type="ARBA" id="ARBA00022790"/>
    </source>
</evidence>
<dbReference type="PROSITE" id="PS50250">
    <property type="entry name" value="PCI"/>
    <property type="match status" value="1"/>
</dbReference>
<dbReference type="PANTHER" id="PTHR10855:SF2">
    <property type="entry name" value="COP9 SIGNALOSOME COMPLEX SUBUNIT 4"/>
    <property type="match status" value="1"/>
</dbReference>
<evidence type="ECO:0000313" key="9">
    <source>
        <dbReference type="EMBL" id="WPH00118.1"/>
    </source>
</evidence>
<dbReference type="InterPro" id="IPR036390">
    <property type="entry name" value="WH_DNA-bd_sf"/>
</dbReference>
<evidence type="ECO:0000256" key="5">
    <source>
        <dbReference type="ARBA" id="ARBA00022490"/>
    </source>
</evidence>
<comment type="similarity">
    <text evidence="3">Belongs to the CSN4 family.</text>
</comment>
<feature type="domain" description="PCI" evidence="8">
    <location>
        <begin position="197"/>
        <end position="366"/>
    </location>
</feature>
<dbReference type="Proteomes" id="UP001303373">
    <property type="component" value="Chromosome 4"/>
</dbReference>
<protein>
    <recommendedName>
        <fullName evidence="4">COP9 signalosome complex subunit 4</fullName>
    </recommendedName>
</protein>
<keyword evidence="10" id="KW-1185">Reference proteome</keyword>
<dbReference type="AlphaFoldDB" id="A0AAQ3RBE3"/>
<evidence type="ECO:0000313" key="10">
    <source>
        <dbReference type="Proteomes" id="UP001303373"/>
    </source>
</evidence>
<gene>
    <name evidence="9" type="ORF">R9X50_00294100</name>
</gene>
<evidence type="ECO:0000256" key="1">
    <source>
        <dbReference type="ARBA" id="ARBA00004123"/>
    </source>
</evidence>
<dbReference type="Gene3D" id="1.10.10.10">
    <property type="entry name" value="Winged helix-like DNA-binding domain superfamily/Winged helix DNA-binding domain"/>
    <property type="match status" value="1"/>
</dbReference>
<sequence>MVSSTVASQLAQLENAGGNNRAHGYNQLLNEIITNAGTELSENLTAYVQSILSDSIGVIHSRPLLASFVQHYGNLQDNQVKITAGTEIVQLLTPKIVSYEQQDSEIKFILADAYEADEEFTGSAKTLQTITLDSSQRNVTDDERAKIWMRICRCYLEEDDPTNALTFLNKVKQVIFNVTDTATRLQFQLSQARISDSQRNFLDASSSYFALSNESIIDEEERLQALSASITCAVLAPAGPLRARQLGKLYKDERAVETPEYGILEKIFLDRLLTPAEKEKFASGLKDHQLAKTSDGSTVLDKAVLEHNLLAISRLYQNIALTNLGTLLGVEPAKAEAYAAIMIESNRLTGSIDQIAGVIHFNAFAEGADSAIANLRAWDANVQGLAEEVEKVTTMLQREEPGWYEKTVTV</sequence>
<dbReference type="Pfam" id="PF22241">
    <property type="entry name" value="PSMD12-CSN4_N"/>
    <property type="match status" value="1"/>
</dbReference>
<dbReference type="InterPro" id="IPR054559">
    <property type="entry name" value="PSMD12-CSN4-like_N"/>
</dbReference>
<dbReference type="EMBL" id="CP138583">
    <property type="protein sequence ID" value="WPH00118.1"/>
    <property type="molecule type" value="Genomic_DNA"/>
</dbReference>
<evidence type="ECO:0000259" key="8">
    <source>
        <dbReference type="PROSITE" id="PS50250"/>
    </source>
</evidence>
<keyword evidence="5" id="KW-0963">Cytoplasm</keyword>
<dbReference type="InterPro" id="IPR036388">
    <property type="entry name" value="WH-like_DNA-bd_sf"/>
</dbReference>
<dbReference type="GO" id="GO:0005829">
    <property type="term" value="C:cytosol"/>
    <property type="evidence" value="ECO:0007669"/>
    <property type="project" value="TreeGrafter"/>
</dbReference>
<keyword evidence="6" id="KW-0736">Signalosome</keyword>
<dbReference type="InterPro" id="IPR000717">
    <property type="entry name" value="PCI_dom"/>
</dbReference>
<keyword evidence="7" id="KW-0539">Nucleus</keyword>
<evidence type="ECO:0000256" key="2">
    <source>
        <dbReference type="ARBA" id="ARBA00004496"/>
    </source>
</evidence>
<dbReference type="SMART" id="SM00088">
    <property type="entry name" value="PINT"/>
    <property type="match status" value="1"/>
</dbReference>
<evidence type="ECO:0000256" key="3">
    <source>
        <dbReference type="ARBA" id="ARBA00010417"/>
    </source>
</evidence>
<accession>A0AAQ3RBE3</accession>
<dbReference type="Pfam" id="PF01399">
    <property type="entry name" value="PCI"/>
    <property type="match status" value="1"/>
</dbReference>
<dbReference type="SUPFAM" id="SSF46785">
    <property type="entry name" value="Winged helix' DNA-binding domain"/>
    <property type="match status" value="1"/>
</dbReference>
<organism evidence="9 10">
    <name type="scientific">Acrodontium crateriforme</name>
    <dbReference type="NCBI Taxonomy" id="150365"/>
    <lineage>
        <taxon>Eukaryota</taxon>
        <taxon>Fungi</taxon>
        <taxon>Dikarya</taxon>
        <taxon>Ascomycota</taxon>
        <taxon>Pezizomycotina</taxon>
        <taxon>Dothideomycetes</taxon>
        <taxon>Dothideomycetidae</taxon>
        <taxon>Mycosphaerellales</taxon>
        <taxon>Teratosphaeriaceae</taxon>
        <taxon>Acrodontium</taxon>
    </lineage>
</organism>
<evidence type="ECO:0000256" key="4">
    <source>
        <dbReference type="ARBA" id="ARBA00014881"/>
    </source>
</evidence>
<dbReference type="PANTHER" id="PTHR10855">
    <property type="entry name" value="26S PROTEASOME NON-ATPASE REGULATORY SUBUNIT 12/COP9 SIGNALOSOME COMPLEX SUBUNIT 4"/>
    <property type="match status" value="1"/>
</dbReference>